<dbReference type="Gene3D" id="3.40.50.2000">
    <property type="entry name" value="Glycogen Phosphorylase B"/>
    <property type="match status" value="2"/>
</dbReference>
<evidence type="ECO:0000256" key="3">
    <source>
        <dbReference type="ARBA" id="ARBA00022679"/>
    </source>
</evidence>
<evidence type="ECO:0000256" key="1">
    <source>
        <dbReference type="ARBA" id="ARBA00009995"/>
    </source>
</evidence>
<dbReference type="EC" id="2.4.1.-" evidence="5"/>
<dbReference type="GO" id="GO:0035251">
    <property type="term" value="F:UDP-glucosyltransferase activity"/>
    <property type="evidence" value="ECO:0007669"/>
    <property type="project" value="TreeGrafter"/>
</dbReference>
<protein>
    <recommendedName>
        <fullName evidence="5">Glycosyltransferase</fullName>
        <ecNumber evidence="5">2.4.1.-</ecNumber>
    </recommendedName>
</protein>
<evidence type="ECO:0000313" key="7">
    <source>
        <dbReference type="Proteomes" id="UP001140949"/>
    </source>
</evidence>
<evidence type="ECO:0000256" key="4">
    <source>
        <dbReference type="RuleBase" id="RU003718"/>
    </source>
</evidence>
<accession>A0AAX6DZC9</accession>
<comment type="caution">
    <text evidence="6">The sequence shown here is derived from an EMBL/GenBank/DDBJ whole genome shotgun (WGS) entry which is preliminary data.</text>
</comment>
<reference evidence="6" key="2">
    <citation type="submission" date="2023-04" db="EMBL/GenBank/DDBJ databases">
        <authorList>
            <person name="Bruccoleri R.E."/>
            <person name="Oakeley E.J."/>
            <person name="Faust A.-M."/>
            <person name="Dessus-Babus S."/>
            <person name="Altorfer M."/>
            <person name="Burckhardt D."/>
            <person name="Oertli M."/>
            <person name="Naumann U."/>
            <person name="Petersen F."/>
            <person name="Wong J."/>
        </authorList>
    </citation>
    <scope>NUCLEOTIDE SEQUENCE</scope>
    <source>
        <strain evidence="6">GSM-AAB239-AS_SAM_17_03QT</strain>
        <tissue evidence="6">Leaf</tissue>
    </source>
</reference>
<keyword evidence="2 4" id="KW-0328">Glycosyltransferase</keyword>
<evidence type="ECO:0000256" key="2">
    <source>
        <dbReference type="ARBA" id="ARBA00022676"/>
    </source>
</evidence>
<keyword evidence="3 4" id="KW-0808">Transferase</keyword>
<dbReference type="EMBL" id="JANAVB010041017">
    <property type="protein sequence ID" value="KAJ6797142.1"/>
    <property type="molecule type" value="Genomic_DNA"/>
</dbReference>
<dbReference type="PANTHER" id="PTHR48047:SF45">
    <property type="entry name" value="SCOPOLETIN GLUCOSYLTRANSFERASE-LIKE"/>
    <property type="match status" value="1"/>
</dbReference>
<keyword evidence="7" id="KW-1185">Reference proteome</keyword>
<organism evidence="6 7">
    <name type="scientific">Iris pallida</name>
    <name type="common">Sweet iris</name>
    <dbReference type="NCBI Taxonomy" id="29817"/>
    <lineage>
        <taxon>Eukaryota</taxon>
        <taxon>Viridiplantae</taxon>
        <taxon>Streptophyta</taxon>
        <taxon>Embryophyta</taxon>
        <taxon>Tracheophyta</taxon>
        <taxon>Spermatophyta</taxon>
        <taxon>Magnoliopsida</taxon>
        <taxon>Liliopsida</taxon>
        <taxon>Asparagales</taxon>
        <taxon>Iridaceae</taxon>
        <taxon>Iridoideae</taxon>
        <taxon>Irideae</taxon>
        <taxon>Iris</taxon>
    </lineage>
</organism>
<evidence type="ECO:0000313" key="6">
    <source>
        <dbReference type="EMBL" id="KAJ6797142.1"/>
    </source>
</evidence>
<dbReference type="PROSITE" id="PS00375">
    <property type="entry name" value="UDPGT"/>
    <property type="match status" value="1"/>
</dbReference>
<dbReference type="AlphaFoldDB" id="A0AAX6DZC9"/>
<evidence type="ECO:0000256" key="5">
    <source>
        <dbReference type="RuleBase" id="RU362057"/>
    </source>
</evidence>
<dbReference type="InterPro" id="IPR002213">
    <property type="entry name" value="UDP_glucos_trans"/>
</dbReference>
<dbReference type="InterPro" id="IPR035595">
    <property type="entry name" value="UDP_glycos_trans_CS"/>
</dbReference>
<dbReference type="FunFam" id="3.40.50.2000:FF:000047">
    <property type="entry name" value="Glycosyltransferase"/>
    <property type="match status" value="1"/>
</dbReference>
<dbReference type="Pfam" id="PF00201">
    <property type="entry name" value="UDPGT"/>
    <property type="match status" value="1"/>
</dbReference>
<name>A0AAX6DZC9_IRIPA</name>
<dbReference type="CDD" id="cd03784">
    <property type="entry name" value="GT1_Gtf-like"/>
    <property type="match status" value="1"/>
</dbReference>
<reference evidence="6" key="1">
    <citation type="journal article" date="2023" name="GigaByte">
        <title>Genome assembly of the bearded iris, Iris pallida Lam.</title>
        <authorList>
            <person name="Bruccoleri R.E."/>
            <person name="Oakeley E.J."/>
            <person name="Faust A.M.E."/>
            <person name="Altorfer M."/>
            <person name="Dessus-Babus S."/>
            <person name="Burckhardt D."/>
            <person name="Oertli M."/>
            <person name="Naumann U."/>
            <person name="Petersen F."/>
            <person name="Wong J."/>
        </authorList>
    </citation>
    <scope>NUCLEOTIDE SEQUENCE</scope>
    <source>
        <strain evidence="6">GSM-AAB239-AS_SAM_17_03QT</strain>
    </source>
</reference>
<proteinExistence type="inferred from homology"/>
<dbReference type="PANTHER" id="PTHR48047">
    <property type="entry name" value="GLYCOSYLTRANSFERASE"/>
    <property type="match status" value="1"/>
</dbReference>
<gene>
    <name evidence="6" type="ORF">M6B38_110260</name>
</gene>
<sequence>MSSNFILSSYICWHELSIILGKLEHTSFLARKTTSLVAMCSERDSGSLSMLFFPFMGQGHILPTLDMAKLFAVRGVKATILTTPANAPLVQPFLARANVSGCPMMSLRLIPFPSGTGLPEGCENLSSVPSLDLVFNFFDALPRLREQFDWVLRELLPDCVVTDAFFPWTYDAAAELGIPRLVFHGTSFFSLCLNDSLLRYRPLESLPADAEALVIPGLPHRIEMLRSQLPGVEWEEFFARFRVSDSKSYGVVANSFYELEPDYARHYREVVGRRAWHIGPVALCNSDTNADGSARGYEDAIGRDDCLKWLDSKSAGSVLYVCFGSSSDFTAAQLCEMALGLEESSHPFVWVVRSDRWVPEGAFEERVRGRGLIVRGWAPQVLILSHASVGGFVTHCGWNSTLEGVSAGLPLVTWPLFAEQFCNERLIVDVLKIGVSVGVKKYTAYPEERELVEAATIKNAAVEVMGSGDEAEERRRRARELGEMARRAVEKGGSSYKDMSNLIEELMEKKKNAVQAQPLPLV</sequence>
<dbReference type="SUPFAM" id="SSF53756">
    <property type="entry name" value="UDP-Glycosyltransferase/glycogen phosphorylase"/>
    <property type="match status" value="1"/>
</dbReference>
<dbReference type="Proteomes" id="UP001140949">
    <property type="component" value="Unassembled WGS sequence"/>
</dbReference>
<comment type="similarity">
    <text evidence="1 4">Belongs to the UDP-glycosyltransferase family.</text>
</comment>